<evidence type="ECO:0000256" key="2">
    <source>
        <dbReference type="ARBA" id="ARBA00022525"/>
    </source>
</evidence>
<feature type="domain" description="SCP" evidence="3">
    <location>
        <begin position="12"/>
        <end position="146"/>
    </location>
</feature>
<dbReference type="Proteomes" id="UP001596353">
    <property type="component" value="Unassembled WGS sequence"/>
</dbReference>
<dbReference type="InterPro" id="IPR014044">
    <property type="entry name" value="CAP_dom"/>
</dbReference>
<dbReference type="Pfam" id="PF00188">
    <property type="entry name" value="CAP"/>
    <property type="match status" value="1"/>
</dbReference>
<dbReference type="Gene3D" id="3.40.33.10">
    <property type="entry name" value="CAP"/>
    <property type="match status" value="1"/>
</dbReference>
<evidence type="ECO:0000256" key="1">
    <source>
        <dbReference type="ARBA" id="ARBA00004613"/>
    </source>
</evidence>
<evidence type="ECO:0000313" key="4">
    <source>
        <dbReference type="EMBL" id="MFC6759436.1"/>
    </source>
</evidence>
<keyword evidence="5" id="KW-1185">Reference proteome</keyword>
<dbReference type="PROSITE" id="PS00330">
    <property type="entry name" value="HEMOLYSIN_CALCIUM"/>
    <property type="match status" value="4"/>
</dbReference>
<dbReference type="Gene3D" id="2.150.10.10">
    <property type="entry name" value="Serralysin-like metalloprotease, C-terminal"/>
    <property type="match status" value="3"/>
</dbReference>
<dbReference type="InterPro" id="IPR011049">
    <property type="entry name" value="Serralysin-like_metalloprot_C"/>
</dbReference>
<reference evidence="5" key="1">
    <citation type="journal article" date="2019" name="Int. J. Syst. Evol. Microbiol.">
        <title>The Global Catalogue of Microorganisms (GCM) 10K type strain sequencing project: providing services to taxonomists for standard genome sequencing and annotation.</title>
        <authorList>
            <consortium name="The Broad Institute Genomics Platform"/>
            <consortium name="The Broad Institute Genome Sequencing Center for Infectious Disease"/>
            <person name="Wu L."/>
            <person name="Ma J."/>
        </authorList>
    </citation>
    <scope>NUCLEOTIDE SEQUENCE [LARGE SCALE GENOMIC DNA]</scope>
    <source>
        <strain evidence="5">CCUG 66188</strain>
    </source>
</reference>
<dbReference type="SUPFAM" id="SSF51120">
    <property type="entry name" value="beta-Roll"/>
    <property type="match status" value="2"/>
</dbReference>
<keyword evidence="2" id="KW-0964">Secreted</keyword>
<comment type="subcellular location">
    <subcellularLocation>
        <location evidence="1">Secreted</location>
    </subcellularLocation>
</comment>
<gene>
    <name evidence="4" type="ORF">ACFQFQ_07900</name>
</gene>
<dbReference type="SUPFAM" id="SSF55797">
    <property type="entry name" value="PR-1-like"/>
    <property type="match status" value="1"/>
</dbReference>
<protein>
    <submittedName>
        <fullName evidence="4">CAP domain-containing protein</fullName>
    </submittedName>
</protein>
<dbReference type="InterPro" id="IPR050557">
    <property type="entry name" value="RTX_toxin/Mannuronan_C5-epim"/>
</dbReference>
<accession>A0ABW2B2G8</accession>
<organism evidence="4 5">
    <name type="scientific">Sulfitobacter porphyrae</name>
    <dbReference type="NCBI Taxonomy" id="1246864"/>
    <lineage>
        <taxon>Bacteria</taxon>
        <taxon>Pseudomonadati</taxon>
        <taxon>Pseudomonadota</taxon>
        <taxon>Alphaproteobacteria</taxon>
        <taxon>Rhodobacterales</taxon>
        <taxon>Roseobacteraceae</taxon>
        <taxon>Sulfitobacter</taxon>
    </lineage>
</organism>
<dbReference type="Pfam" id="PF00353">
    <property type="entry name" value="HemolysinCabind"/>
    <property type="match status" value="4"/>
</dbReference>
<evidence type="ECO:0000313" key="5">
    <source>
        <dbReference type="Proteomes" id="UP001596353"/>
    </source>
</evidence>
<dbReference type="CDD" id="cd05379">
    <property type="entry name" value="CAP_bacterial"/>
    <property type="match status" value="1"/>
</dbReference>
<evidence type="ECO:0000259" key="3">
    <source>
        <dbReference type="Pfam" id="PF00188"/>
    </source>
</evidence>
<proteinExistence type="predicted"/>
<dbReference type="InterPro" id="IPR018511">
    <property type="entry name" value="Hemolysin-typ_Ca-bd_CS"/>
</dbReference>
<comment type="caution">
    <text evidence="4">The sequence shown here is derived from an EMBL/GenBank/DDBJ whole genome shotgun (WGS) entry which is preliminary data.</text>
</comment>
<dbReference type="EMBL" id="JBHSWG010000001">
    <property type="protein sequence ID" value="MFC6759436.1"/>
    <property type="molecule type" value="Genomic_DNA"/>
</dbReference>
<dbReference type="PRINTS" id="PR00313">
    <property type="entry name" value="CABNDNGRPT"/>
</dbReference>
<dbReference type="PANTHER" id="PTHR38340:SF1">
    <property type="entry name" value="S-LAYER PROTEIN"/>
    <property type="match status" value="1"/>
</dbReference>
<dbReference type="InterPro" id="IPR001343">
    <property type="entry name" value="Hemolysn_Ca-bd"/>
</dbReference>
<dbReference type="PANTHER" id="PTHR38340">
    <property type="entry name" value="S-LAYER PROTEIN"/>
    <property type="match status" value="1"/>
</dbReference>
<name>A0ABW2B2G8_9RHOB</name>
<sequence>MSIASDIEAYMLTLINEVRAEHGLGALTLEMNLNQSADDHSDWMIRTDTFSHTGVGDSTSNDRIRTAGFDLSGAWRTGENLAVQTIRGPDGLWDDVRNLHEGLMNSASHRANILNASYTHIGIGIDVGPMSYGTGTFYNSIVVTQNFGATQGALDEQIMGDARANVIETSFGEDYITGGAGNDLISTGSGRDTIDGGGGNDSVRAGDGADFVRGGIGADDLHGNAGSDTILGDTGNDAILGGNGNDLLRGGAQEDSIAGGEGNDRIFGEGGFDLLRGGTGNDTIDGGDQADNLYGDGGDDLLLGGAGFDRLFGGDGNDMLLGGDTGDALFGQLGNDTLRGEDGDDRFFGGQGNDLIEGGNGNDAMRGGALTGWTGAGNDVLVGLFNADTFVFVDMVAASAMTP</sequence>
<dbReference type="InterPro" id="IPR035940">
    <property type="entry name" value="CAP_sf"/>
</dbReference>